<evidence type="ECO:0000256" key="20">
    <source>
        <dbReference type="ARBA" id="ARBA00049151"/>
    </source>
</evidence>
<dbReference type="InterPro" id="IPR057326">
    <property type="entry name" value="KR_dom"/>
</dbReference>
<dbReference type="GO" id="GO:0016404">
    <property type="term" value="F:15-hydroxyprostaglandin dehydrogenase (NAD+) activity"/>
    <property type="evidence" value="ECO:0007669"/>
    <property type="project" value="UniProtKB-EC"/>
</dbReference>
<evidence type="ECO:0000256" key="7">
    <source>
        <dbReference type="ARBA" id="ARBA00042026"/>
    </source>
</evidence>
<dbReference type="Pfam" id="PF00106">
    <property type="entry name" value="adh_short"/>
    <property type="match status" value="1"/>
</dbReference>
<dbReference type="OrthoDB" id="37659at2759"/>
<comment type="catalytic activity">
    <reaction evidence="18">
        <text>prostaglandin E2 + NAD(+) = 15-oxoprostaglandin E2 + NADH + H(+)</text>
        <dbReference type="Rhea" id="RHEA:11876"/>
        <dbReference type="ChEBI" id="CHEBI:15378"/>
        <dbReference type="ChEBI" id="CHEBI:57400"/>
        <dbReference type="ChEBI" id="CHEBI:57540"/>
        <dbReference type="ChEBI" id="CHEBI:57945"/>
        <dbReference type="ChEBI" id="CHEBI:606564"/>
        <dbReference type="EC" id="1.1.1.141"/>
    </reaction>
    <physiologicalReaction direction="left-to-right" evidence="18">
        <dbReference type="Rhea" id="RHEA:11877"/>
    </physiologicalReaction>
</comment>
<evidence type="ECO:0000256" key="6">
    <source>
        <dbReference type="ARBA" id="ARBA00041812"/>
    </source>
</evidence>
<comment type="catalytic activity">
    <reaction evidence="16">
        <text>lipoxin A4 + NAD(+) = 15-oxo-(5S,6R)-dihydroxy-(7E,9E,11Z,13E)-eicosatetraenoate + NADH + H(+)</text>
        <dbReference type="Rhea" id="RHEA:41572"/>
        <dbReference type="ChEBI" id="CHEBI:15378"/>
        <dbReference type="ChEBI" id="CHEBI:57540"/>
        <dbReference type="ChEBI" id="CHEBI:57945"/>
        <dbReference type="ChEBI" id="CHEBI:67026"/>
        <dbReference type="ChEBI" id="CHEBI:78311"/>
    </reaction>
    <physiologicalReaction direction="left-to-right" evidence="16">
        <dbReference type="Rhea" id="RHEA:41573"/>
    </physiologicalReaction>
</comment>
<evidence type="ECO:0000256" key="14">
    <source>
        <dbReference type="ARBA" id="ARBA00048170"/>
    </source>
</evidence>
<evidence type="ECO:0000256" key="5">
    <source>
        <dbReference type="ARBA" id="ARBA00040276"/>
    </source>
</evidence>
<comment type="catalytic activity">
    <reaction evidence="9">
        <text>prostaglandin E1 + NAD(+) = 15-oxoprostaglandin E1 + NADH + H(+)</text>
        <dbReference type="Rhea" id="RHEA:16477"/>
        <dbReference type="ChEBI" id="CHEBI:15378"/>
        <dbReference type="ChEBI" id="CHEBI:57397"/>
        <dbReference type="ChEBI" id="CHEBI:57401"/>
        <dbReference type="ChEBI" id="CHEBI:57540"/>
        <dbReference type="ChEBI" id="CHEBI:57945"/>
    </reaction>
    <physiologicalReaction direction="left-to-right" evidence="9">
        <dbReference type="Rhea" id="RHEA:16478"/>
    </physiologicalReaction>
</comment>
<comment type="catalytic activity">
    <reaction evidence="19">
        <text>resolvin D2 + NAD(+) = 16-oxoresolvin D2 + NADH + H(+)</text>
        <dbReference type="Rhea" id="RHEA:53588"/>
        <dbReference type="ChEBI" id="CHEBI:15378"/>
        <dbReference type="ChEBI" id="CHEBI:57540"/>
        <dbReference type="ChEBI" id="CHEBI:57945"/>
        <dbReference type="ChEBI" id="CHEBI:133367"/>
        <dbReference type="ChEBI" id="CHEBI:137498"/>
    </reaction>
    <physiologicalReaction direction="left-to-right" evidence="19">
        <dbReference type="Rhea" id="RHEA:53589"/>
    </physiologicalReaction>
</comment>
<reference evidence="24 25" key="1">
    <citation type="submission" date="2017-06" db="EMBL/GenBank/DDBJ databases">
        <title>A platform for efficient transgenesis in Macrostomum lignano, a flatworm model organism for stem cell research.</title>
        <authorList>
            <person name="Berezikov E."/>
        </authorList>
    </citation>
    <scope>NUCLEOTIDE SEQUENCE [LARGE SCALE GENOMIC DNA]</scope>
    <source>
        <strain evidence="24">DV1</strain>
        <tissue evidence="24">Whole organism</tissue>
    </source>
</reference>
<dbReference type="PROSITE" id="PS00061">
    <property type="entry name" value="ADH_SHORT"/>
    <property type="match status" value="1"/>
</dbReference>
<evidence type="ECO:0000256" key="9">
    <source>
        <dbReference type="ARBA" id="ARBA00047325"/>
    </source>
</evidence>
<evidence type="ECO:0000256" key="13">
    <source>
        <dbReference type="ARBA" id="ARBA00048144"/>
    </source>
</evidence>
<dbReference type="Gene3D" id="3.40.50.720">
    <property type="entry name" value="NAD(P)-binding Rossmann-like Domain"/>
    <property type="match status" value="1"/>
</dbReference>
<gene>
    <name evidence="24" type="ORF">BOX15_Mlig016356g2</name>
</gene>
<proteinExistence type="inferred from homology"/>
<evidence type="ECO:0000256" key="2">
    <source>
        <dbReference type="ARBA" id="ARBA00023002"/>
    </source>
</evidence>
<comment type="catalytic activity">
    <reaction evidence="10">
        <text>resolvin D1 + NAD(+) = 8-oxoresolvin D1 + NADH + H(+)</text>
        <dbReference type="Rhea" id="RHEA:50124"/>
        <dbReference type="ChEBI" id="CHEBI:15378"/>
        <dbReference type="ChEBI" id="CHEBI:57540"/>
        <dbReference type="ChEBI" id="CHEBI:57945"/>
        <dbReference type="ChEBI" id="CHEBI:132079"/>
        <dbReference type="ChEBI" id="CHEBI:132080"/>
    </reaction>
    <physiologicalReaction direction="left-to-right" evidence="10">
        <dbReference type="Rhea" id="RHEA:50125"/>
    </physiologicalReaction>
</comment>
<evidence type="ECO:0000256" key="18">
    <source>
        <dbReference type="ARBA" id="ARBA00048739"/>
    </source>
</evidence>
<comment type="catalytic activity">
    <reaction evidence="21">
        <text>resolvin E1 + NAD(+) = 18-oxo-resolvin E1 + NADH + H(+)</text>
        <dbReference type="Rhea" id="RHEA:49244"/>
        <dbReference type="ChEBI" id="CHEBI:15378"/>
        <dbReference type="ChEBI" id="CHEBI:57540"/>
        <dbReference type="ChEBI" id="CHEBI:57945"/>
        <dbReference type="ChEBI" id="CHEBI:91000"/>
        <dbReference type="ChEBI" id="CHEBI:91001"/>
    </reaction>
    <physiologicalReaction direction="left-to-right" evidence="21">
        <dbReference type="Rhea" id="RHEA:49245"/>
    </physiologicalReaction>
</comment>
<evidence type="ECO:0000313" key="25">
    <source>
        <dbReference type="Proteomes" id="UP000215902"/>
    </source>
</evidence>
<dbReference type="InterPro" id="IPR020904">
    <property type="entry name" value="Sc_DH/Rdtase_CS"/>
</dbReference>
<dbReference type="InterPro" id="IPR036291">
    <property type="entry name" value="NAD(P)-bd_dom_sf"/>
</dbReference>
<keyword evidence="25" id="KW-1185">Reference proteome</keyword>
<dbReference type="GO" id="GO:0047034">
    <property type="term" value="F:15-hydroxyicosatetraenoate dehydrogenase activity"/>
    <property type="evidence" value="ECO:0007669"/>
    <property type="project" value="UniProtKB-EC"/>
</dbReference>
<dbReference type="SMART" id="SM00822">
    <property type="entry name" value="PKS_KR"/>
    <property type="match status" value="1"/>
</dbReference>
<dbReference type="PANTHER" id="PTHR44229:SF4">
    <property type="entry name" value="15-HYDROXYPROSTAGLANDIN DEHYDROGENASE [NAD(+)]"/>
    <property type="match status" value="1"/>
</dbReference>
<comment type="catalytic activity">
    <reaction evidence="11">
        <text>14-hydroxy-(4Z,7Z,10Z,12E,16Z,19Z)-docosahexaenoate + NAD(+) = 14-oxo-(4Z,7Z,10Z,12E,16Z,19Z)-docosahexaenoate + NADH + H(+)</text>
        <dbReference type="Rhea" id="RHEA:48952"/>
        <dbReference type="ChEBI" id="CHEBI:15378"/>
        <dbReference type="ChEBI" id="CHEBI:57540"/>
        <dbReference type="ChEBI" id="CHEBI:57945"/>
        <dbReference type="ChEBI" id="CHEBI:90866"/>
        <dbReference type="ChEBI" id="CHEBI:90867"/>
    </reaction>
    <physiologicalReaction direction="left-to-right" evidence="11">
        <dbReference type="Rhea" id="RHEA:48953"/>
    </physiologicalReaction>
</comment>
<accession>A0A267FER0</accession>
<feature type="non-terminal residue" evidence="24">
    <location>
        <position position="1"/>
    </location>
</feature>
<dbReference type="InterPro" id="IPR002347">
    <property type="entry name" value="SDR_fam"/>
</dbReference>
<dbReference type="STRING" id="282301.A0A267FER0"/>
<comment type="catalytic activity">
    <reaction evidence="14">
        <text>resolvin D1 + NAD(+) = 17-oxoresolvin D1 + NADH + H(+)</text>
        <dbReference type="Rhea" id="RHEA:50128"/>
        <dbReference type="ChEBI" id="CHEBI:15378"/>
        <dbReference type="ChEBI" id="CHEBI:57540"/>
        <dbReference type="ChEBI" id="CHEBI:57945"/>
        <dbReference type="ChEBI" id="CHEBI:132079"/>
        <dbReference type="ChEBI" id="CHEBI:132081"/>
    </reaction>
    <physiologicalReaction direction="left-to-right" evidence="14">
        <dbReference type="Rhea" id="RHEA:50129"/>
    </physiologicalReaction>
</comment>
<comment type="caution">
    <text evidence="24">The sequence shown here is derived from an EMBL/GenBank/DDBJ whole genome shotgun (WGS) entry which is preliminary data.</text>
</comment>
<dbReference type="PRINTS" id="PR00081">
    <property type="entry name" value="GDHRDH"/>
</dbReference>
<dbReference type="Proteomes" id="UP000215902">
    <property type="component" value="Unassembled WGS sequence"/>
</dbReference>
<evidence type="ECO:0000256" key="17">
    <source>
        <dbReference type="ARBA" id="ARBA00048611"/>
    </source>
</evidence>
<dbReference type="GO" id="GO:0006629">
    <property type="term" value="P:lipid metabolic process"/>
    <property type="evidence" value="ECO:0007669"/>
    <property type="project" value="UniProtKB-ARBA"/>
</dbReference>
<comment type="catalytic activity">
    <reaction evidence="12">
        <text>15-oxo-(5S,6R)-dihydroxy-(7E,9E,11Z)-eicosatrienoate + NADH + H(+) = (5S,6R,15S)-trihydroxy-(7E,9E,11Z)-eicosatrienoate + NAD(+)</text>
        <dbReference type="Rhea" id="RHEA:41596"/>
        <dbReference type="ChEBI" id="CHEBI:15378"/>
        <dbReference type="ChEBI" id="CHEBI:57540"/>
        <dbReference type="ChEBI" id="CHEBI:57945"/>
        <dbReference type="ChEBI" id="CHEBI:78325"/>
        <dbReference type="ChEBI" id="CHEBI:78329"/>
    </reaction>
    <physiologicalReaction direction="left-to-right" evidence="12">
        <dbReference type="Rhea" id="RHEA:41597"/>
    </physiologicalReaction>
</comment>
<evidence type="ECO:0000256" key="19">
    <source>
        <dbReference type="ARBA" id="ARBA00048921"/>
    </source>
</evidence>
<dbReference type="EMBL" id="NIVC01001101">
    <property type="protein sequence ID" value="PAA72270.1"/>
    <property type="molecule type" value="Genomic_DNA"/>
</dbReference>
<evidence type="ECO:0000256" key="21">
    <source>
        <dbReference type="ARBA" id="ARBA00049188"/>
    </source>
</evidence>
<evidence type="ECO:0000259" key="23">
    <source>
        <dbReference type="SMART" id="SM00822"/>
    </source>
</evidence>
<comment type="function">
    <text evidence="8">Catalyzes the NAD-dependent dehydrogenation (oxidation) of a broad array of hydroxylated polyunsaturated fatty acids (mainly eicosanoids and docosanoids, including prostaglandins, lipoxins and resolvins), yielding their corresponding keto (oxo) metabolites. Decreases the levels of the pro-proliferative prostaglandins such as prostaglandin E2 (whose activity is increased in cancer because of an increase in the expression of cyclooxygenase 2) and generates oxo-fatty acid products that can profoundly influence cell function by abrogating pro-inflammatory cytokine expression. Converts resolvins E1, D1 and D2 to their oxo products, which represents a mode of resolvin inactivation. Resolvin E1 plays important roles during the resolution phase of acute inflammation, while resolvins D1 and D2 have a unique role in obesity-induced adipose inflammation.</text>
</comment>
<dbReference type="SUPFAM" id="SSF51735">
    <property type="entry name" value="NAD(P)-binding Rossmann-fold domains"/>
    <property type="match status" value="1"/>
</dbReference>
<evidence type="ECO:0000256" key="1">
    <source>
        <dbReference type="ARBA" id="ARBA00006484"/>
    </source>
</evidence>
<evidence type="ECO:0000256" key="3">
    <source>
        <dbReference type="ARBA" id="ARBA00038968"/>
    </source>
</evidence>
<evidence type="ECO:0000256" key="4">
    <source>
        <dbReference type="ARBA" id="ARBA00039060"/>
    </source>
</evidence>
<dbReference type="EC" id="1.1.1.232" evidence="4"/>
<dbReference type="PANTHER" id="PTHR44229">
    <property type="entry name" value="15-HYDROXYPROSTAGLANDIN DEHYDROGENASE [NAD(+)]"/>
    <property type="match status" value="1"/>
</dbReference>
<evidence type="ECO:0000256" key="12">
    <source>
        <dbReference type="ARBA" id="ARBA00048140"/>
    </source>
</evidence>
<dbReference type="EC" id="1.1.1.141" evidence="3"/>
<evidence type="ECO:0000256" key="11">
    <source>
        <dbReference type="ARBA" id="ARBA00048008"/>
    </source>
</evidence>
<dbReference type="AlphaFoldDB" id="A0A267FER0"/>
<evidence type="ECO:0000256" key="22">
    <source>
        <dbReference type="RuleBase" id="RU000363"/>
    </source>
</evidence>
<keyword evidence="2" id="KW-0560">Oxidoreductase</keyword>
<evidence type="ECO:0000256" key="16">
    <source>
        <dbReference type="ARBA" id="ARBA00048535"/>
    </source>
</evidence>
<comment type="similarity">
    <text evidence="1 22">Belongs to the short-chain dehydrogenases/reductases (SDR) family.</text>
</comment>
<comment type="catalytic activity">
    <reaction evidence="13">
        <text>(11R)-hydroxy-(5Z,8Z,12E,14Z)-eicosatetraenoate + NAD(+) = 11-oxo-(5Z,8Z,12E,14Z)-eicosatetraenoate + NADH + H(+)</text>
        <dbReference type="Rhea" id="RHEA:48640"/>
        <dbReference type="ChEBI" id="CHEBI:15378"/>
        <dbReference type="ChEBI" id="CHEBI:57540"/>
        <dbReference type="ChEBI" id="CHEBI:57945"/>
        <dbReference type="ChEBI" id="CHEBI:78836"/>
        <dbReference type="ChEBI" id="CHEBI:90697"/>
    </reaction>
    <physiologicalReaction direction="left-to-right" evidence="13">
        <dbReference type="Rhea" id="RHEA:48641"/>
    </physiologicalReaction>
</comment>
<comment type="catalytic activity">
    <reaction evidence="15">
        <text>resolvin D2 + NAD(+) = 7-oxoresolvin D2 + NADH + H(+)</text>
        <dbReference type="Rhea" id="RHEA:53584"/>
        <dbReference type="ChEBI" id="CHEBI:15378"/>
        <dbReference type="ChEBI" id="CHEBI:57540"/>
        <dbReference type="ChEBI" id="CHEBI:57945"/>
        <dbReference type="ChEBI" id="CHEBI:133367"/>
        <dbReference type="ChEBI" id="CHEBI:137497"/>
    </reaction>
    <physiologicalReaction direction="left-to-right" evidence="15">
        <dbReference type="Rhea" id="RHEA:53585"/>
    </physiologicalReaction>
</comment>
<evidence type="ECO:0000256" key="8">
    <source>
        <dbReference type="ARBA" id="ARBA00045705"/>
    </source>
</evidence>
<comment type="catalytic activity">
    <reaction evidence="20">
        <text>(15S)-hydroxy-(5Z,8Z,11Z,13E)-eicosatetraenoate + NAD(+) = 15-oxo-(5Z,8Z,11Z,13E)-eicosatetraenoate + NADH + H(+)</text>
        <dbReference type="Rhea" id="RHEA:23260"/>
        <dbReference type="ChEBI" id="CHEBI:15378"/>
        <dbReference type="ChEBI" id="CHEBI:57409"/>
        <dbReference type="ChEBI" id="CHEBI:57410"/>
        <dbReference type="ChEBI" id="CHEBI:57540"/>
        <dbReference type="ChEBI" id="CHEBI:57945"/>
        <dbReference type="EC" id="1.1.1.232"/>
    </reaction>
    <physiologicalReaction direction="left-to-right" evidence="20">
        <dbReference type="Rhea" id="RHEA:23261"/>
    </physiologicalReaction>
</comment>
<comment type="catalytic activity">
    <reaction evidence="17">
        <text>prostaglandin A1 + NAD(+) = 15-oxo-prostaglandin A1 + NADH + H(+)</text>
        <dbReference type="Rhea" id="RHEA:41263"/>
        <dbReference type="ChEBI" id="CHEBI:15378"/>
        <dbReference type="ChEBI" id="CHEBI:57398"/>
        <dbReference type="ChEBI" id="CHEBI:57540"/>
        <dbReference type="ChEBI" id="CHEBI:57945"/>
        <dbReference type="ChEBI" id="CHEBI:85072"/>
    </reaction>
    <physiologicalReaction direction="left-to-right" evidence="17">
        <dbReference type="Rhea" id="RHEA:41264"/>
    </physiologicalReaction>
</comment>
<dbReference type="GO" id="GO:0005737">
    <property type="term" value="C:cytoplasm"/>
    <property type="evidence" value="ECO:0007669"/>
    <property type="project" value="TreeGrafter"/>
</dbReference>
<dbReference type="PRINTS" id="PR00080">
    <property type="entry name" value="SDRFAMILY"/>
</dbReference>
<protein>
    <recommendedName>
        <fullName evidence="5">15-hydroxyprostaglandin dehydrogenase [NAD(+)]</fullName>
        <ecNumber evidence="3">1.1.1.141</ecNumber>
        <ecNumber evidence="4">1.1.1.232</ecNumber>
    </recommendedName>
    <alternativeName>
        <fullName evidence="7">Eicosanoid/docosanoid dehydrogenase [NAD(+)]</fullName>
    </alternativeName>
    <alternativeName>
        <fullName evidence="6">Prostaglandin dehydrogenase 1</fullName>
    </alternativeName>
</protein>
<organism evidence="24 25">
    <name type="scientific">Macrostomum lignano</name>
    <dbReference type="NCBI Taxonomy" id="282301"/>
    <lineage>
        <taxon>Eukaryota</taxon>
        <taxon>Metazoa</taxon>
        <taxon>Spiralia</taxon>
        <taxon>Lophotrochozoa</taxon>
        <taxon>Platyhelminthes</taxon>
        <taxon>Rhabditophora</taxon>
        <taxon>Macrostomorpha</taxon>
        <taxon>Macrostomida</taxon>
        <taxon>Macrostomidae</taxon>
        <taxon>Macrostomum</taxon>
    </lineage>
</organism>
<feature type="domain" description="Ketoreductase" evidence="23">
    <location>
        <begin position="10"/>
        <end position="175"/>
    </location>
</feature>
<name>A0A267FER0_9PLAT</name>
<sequence length="267" mass="28955">SSSESMIRNSVAIVTGGGRGIGRAIAESLLVRQARRVIVADLNEATGGQAVQELNETHGSSRCHFVRCSVTDRAELRRAFQKAIELDGRIDIVVNNAGVMNEADPDLTIDVNVKGVIYGTQLAIEFMSKKNGGHGGVVINTASVASLYTSSYLPSYTASKHAVVGWTGSMGSEPHLSTHGIRFNCLCPALILTDMATKCFKLGDKSTLMPDELKKKMAENQGFIPMSLLTDQFVRLIEDPQQFNGYAVSIMPPNEVRYIDKSMKALM</sequence>
<evidence type="ECO:0000256" key="15">
    <source>
        <dbReference type="ARBA" id="ARBA00048393"/>
    </source>
</evidence>
<evidence type="ECO:0000313" key="24">
    <source>
        <dbReference type="EMBL" id="PAA72270.1"/>
    </source>
</evidence>
<evidence type="ECO:0000256" key="10">
    <source>
        <dbReference type="ARBA" id="ARBA00047672"/>
    </source>
</evidence>